<dbReference type="EMBL" id="CAJPWZ010000931">
    <property type="protein sequence ID" value="CAG2203837.1"/>
    <property type="molecule type" value="Genomic_DNA"/>
</dbReference>
<gene>
    <name evidence="2" type="ORF">MEDL_18354</name>
</gene>
<sequence>MDNFARRNIAPADQQMTGNTSQTSASSDNAPNTTTSDASANLNTDTIASSNQAPLVQIDSTSDSGSNSARSSAVTEPRMNSQSGMTGTTSSNMAAPSASNVNNEVMTGMLNSMQSMQGTMLGLQQTVIKLININDKPVTVGVDDNNLSTAYAAMRNNDLGPRPSTSSGAGSTCSQTFPFYGGYRFHQNASPMLTLFLML</sequence>
<name>A0A8S3RAA1_MYTED</name>
<proteinExistence type="predicted"/>
<feature type="compositionally biased region" description="Polar residues" evidence="1">
    <location>
        <begin position="14"/>
        <end position="54"/>
    </location>
</feature>
<reference evidence="2" key="1">
    <citation type="submission" date="2021-03" db="EMBL/GenBank/DDBJ databases">
        <authorList>
            <person name="Bekaert M."/>
        </authorList>
    </citation>
    <scope>NUCLEOTIDE SEQUENCE</scope>
</reference>
<comment type="caution">
    <text evidence="2">The sequence shown here is derived from an EMBL/GenBank/DDBJ whole genome shotgun (WGS) entry which is preliminary data.</text>
</comment>
<keyword evidence="3" id="KW-1185">Reference proteome</keyword>
<evidence type="ECO:0000313" key="3">
    <source>
        <dbReference type="Proteomes" id="UP000683360"/>
    </source>
</evidence>
<feature type="compositionally biased region" description="Polar residues" evidence="1">
    <location>
        <begin position="78"/>
        <end position="96"/>
    </location>
</feature>
<feature type="region of interest" description="Disordered" evidence="1">
    <location>
        <begin position="1"/>
        <end position="96"/>
    </location>
</feature>
<protein>
    <submittedName>
        <fullName evidence="2">Uncharacterized protein</fullName>
    </submittedName>
</protein>
<dbReference type="OrthoDB" id="10372590at2759"/>
<accession>A0A8S3RAA1</accession>
<evidence type="ECO:0000313" key="2">
    <source>
        <dbReference type="EMBL" id="CAG2203837.1"/>
    </source>
</evidence>
<dbReference type="Proteomes" id="UP000683360">
    <property type="component" value="Unassembled WGS sequence"/>
</dbReference>
<organism evidence="2 3">
    <name type="scientific">Mytilus edulis</name>
    <name type="common">Blue mussel</name>
    <dbReference type="NCBI Taxonomy" id="6550"/>
    <lineage>
        <taxon>Eukaryota</taxon>
        <taxon>Metazoa</taxon>
        <taxon>Spiralia</taxon>
        <taxon>Lophotrochozoa</taxon>
        <taxon>Mollusca</taxon>
        <taxon>Bivalvia</taxon>
        <taxon>Autobranchia</taxon>
        <taxon>Pteriomorphia</taxon>
        <taxon>Mytilida</taxon>
        <taxon>Mytiloidea</taxon>
        <taxon>Mytilidae</taxon>
        <taxon>Mytilinae</taxon>
        <taxon>Mytilus</taxon>
    </lineage>
</organism>
<evidence type="ECO:0000256" key="1">
    <source>
        <dbReference type="SAM" id="MobiDB-lite"/>
    </source>
</evidence>
<feature type="compositionally biased region" description="Low complexity" evidence="1">
    <location>
        <begin position="60"/>
        <end position="72"/>
    </location>
</feature>
<dbReference type="AlphaFoldDB" id="A0A8S3RAA1"/>